<dbReference type="Pfam" id="PF00589">
    <property type="entry name" value="Phage_integrase"/>
    <property type="match status" value="1"/>
</dbReference>
<dbReference type="GO" id="GO:0015074">
    <property type="term" value="P:DNA integration"/>
    <property type="evidence" value="ECO:0007669"/>
    <property type="project" value="UniProtKB-KW"/>
</dbReference>
<dbReference type="CDD" id="cd00796">
    <property type="entry name" value="INT_Rci_Hp1_C"/>
    <property type="match status" value="1"/>
</dbReference>
<dbReference type="InterPro" id="IPR050090">
    <property type="entry name" value="Tyrosine_recombinase_XerCD"/>
</dbReference>
<evidence type="ECO:0000259" key="7">
    <source>
        <dbReference type="PROSITE" id="PS51900"/>
    </source>
</evidence>
<organism evidence="8 9">
    <name type="scientific">Stygiobacter electus</name>
    <dbReference type="NCBI Taxonomy" id="3032292"/>
    <lineage>
        <taxon>Bacteria</taxon>
        <taxon>Pseudomonadati</taxon>
        <taxon>Ignavibacteriota</taxon>
        <taxon>Ignavibacteria</taxon>
        <taxon>Ignavibacteriales</taxon>
        <taxon>Melioribacteraceae</taxon>
        <taxon>Stygiobacter</taxon>
    </lineage>
</organism>
<keyword evidence="3 5" id="KW-0238">DNA-binding</keyword>
<evidence type="ECO:0000256" key="1">
    <source>
        <dbReference type="ARBA" id="ARBA00008857"/>
    </source>
</evidence>
<evidence type="ECO:0000256" key="3">
    <source>
        <dbReference type="ARBA" id="ARBA00023125"/>
    </source>
</evidence>
<comment type="caution">
    <text evidence="8">The sequence shown here is derived from an EMBL/GenBank/DDBJ whole genome shotgun (WGS) entry which is preliminary data.</text>
</comment>
<protein>
    <submittedName>
        <fullName evidence="8">Tyrosine-type recombinase/integrase</fullName>
    </submittedName>
</protein>
<dbReference type="Proteomes" id="UP001221302">
    <property type="component" value="Unassembled WGS sequence"/>
</dbReference>
<dbReference type="InterPro" id="IPR002104">
    <property type="entry name" value="Integrase_catalytic"/>
</dbReference>
<name>A0AAE3TCK5_9BACT</name>
<dbReference type="InterPro" id="IPR011010">
    <property type="entry name" value="DNA_brk_join_enz"/>
</dbReference>
<keyword evidence="4" id="KW-0233">DNA recombination</keyword>
<accession>A0AAE3TCK5</accession>
<dbReference type="GO" id="GO:0006310">
    <property type="term" value="P:DNA recombination"/>
    <property type="evidence" value="ECO:0007669"/>
    <property type="project" value="UniProtKB-KW"/>
</dbReference>
<evidence type="ECO:0000256" key="5">
    <source>
        <dbReference type="PROSITE-ProRule" id="PRU01248"/>
    </source>
</evidence>
<dbReference type="InterPro" id="IPR010998">
    <property type="entry name" value="Integrase_recombinase_N"/>
</dbReference>
<dbReference type="RefSeq" id="WP_321536294.1">
    <property type="nucleotide sequence ID" value="NZ_JARGDL010000014.1"/>
</dbReference>
<evidence type="ECO:0000256" key="4">
    <source>
        <dbReference type="ARBA" id="ARBA00023172"/>
    </source>
</evidence>
<evidence type="ECO:0000256" key="2">
    <source>
        <dbReference type="ARBA" id="ARBA00022908"/>
    </source>
</evidence>
<dbReference type="Gene3D" id="1.10.150.130">
    <property type="match status" value="1"/>
</dbReference>
<dbReference type="InterPro" id="IPR044068">
    <property type="entry name" value="CB"/>
</dbReference>
<keyword evidence="2" id="KW-0229">DNA integration</keyword>
<comment type="similarity">
    <text evidence="1">Belongs to the 'phage' integrase family.</text>
</comment>
<sequence>MNEKFYLTKSKYSSNWYIIYFKNGKKTTITTKTKIKSKALAFLSQFKAKLNQQKKLIPKTLYEFEKEYLDHISATHSKSYIDKSVKLSFKMFKQFLKKDILLTDISVNLVDKFFTSTYSRAQYSAKLYLRTLKSAFNTALRWQLVENNPFQKIKVPKSVKSIPTYINEVDLTKICNVTKEKYLKNLFWFAFLTGARLSEILSLKWSNINLNEKVIAITNSKTFRTKNKQDRIIPINEKLFDILLEMKKVNINENDFLFYKVKEIKLSADFVSKKFKKAVRLAKLNDKIHFHSLRHSFASLIHQKGASLSVVKDLLGHQDIKTTLIYSHLSKENLVNAVSLIGNTNKQKGNFITEAFGIDINLNMN</sequence>
<dbReference type="AlphaFoldDB" id="A0AAE3TCK5"/>
<dbReference type="Gene3D" id="1.10.443.10">
    <property type="entry name" value="Intergrase catalytic core"/>
    <property type="match status" value="1"/>
</dbReference>
<keyword evidence="9" id="KW-1185">Reference proteome</keyword>
<feature type="domain" description="Tyr recombinase" evidence="6">
    <location>
        <begin position="161"/>
        <end position="339"/>
    </location>
</feature>
<dbReference type="PROSITE" id="PS51900">
    <property type="entry name" value="CB"/>
    <property type="match status" value="1"/>
</dbReference>
<dbReference type="GO" id="GO:0003677">
    <property type="term" value="F:DNA binding"/>
    <property type="evidence" value="ECO:0007669"/>
    <property type="project" value="UniProtKB-UniRule"/>
</dbReference>
<dbReference type="PANTHER" id="PTHR30349:SF64">
    <property type="entry name" value="PROPHAGE INTEGRASE INTD-RELATED"/>
    <property type="match status" value="1"/>
</dbReference>
<evidence type="ECO:0000259" key="6">
    <source>
        <dbReference type="PROSITE" id="PS51898"/>
    </source>
</evidence>
<evidence type="ECO:0000313" key="9">
    <source>
        <dbReference type="Proteomes" id="UP001221302"/>
    </source>
</evidence>
<dbReference type="SUPFAM" id="SSF56349">
    <property type="entry name" value="DNA breaking-rejoining enzymes"/>
    <property type="match status" value="1"/>
</dbReference>
<dbReference type="Pfam" id="PF13102">
    <property type="entry name" value="Phage_int_SAM_5"/>
    <property type="match status" value="1"/>
</dbReference>
<dbReference type="PANTHER" id="PTHR30349">
    <property type="entry name" value="PHAGE INTEGRASE-RELATED"/>
    <property type="match status" value="1"/>
</dbReference>
<dbReference type="EMBL" id="JARGDL010000014">
    <property type="protein sequence ID" value="MDF1612523.1"/>
    <property type="molecule type" value="Genomic_DNA"/>
</dbReference>
<gene>
    <name evidence="8" type="ORF">P0M35_10200</name>
</gene>
<feature type="domain" description="Core-binding (CB)" evidence="7">
    <location>
        <begin position="59"/>
        <end position="140"/>
    </location>
</feature>
<dbReference type="InterPro" id="IPR013762">
    <property type="entry name" value="Integrase-like_cat_sf"/>
</dbReference>
<reference evidence="8" key="1">
    <citation type="submission" date="2023-03" db="EMBL/GenBank/DDBJ databases">
        <title>Stygiobacter electus gen. nov., sp. nov., facultatively anaerobic thermotolerant bacterium of the class Ignavibacteria from a well of Yessentuki mineral water deposit.</title>
        <authorList>
            <person name="Podosokorskaya O.A."/>
            <person name="Elcheninov A.G."/>
            <person name="Petrova N.F."/>
            <person name="Zavarzina D.G."/>
            <person name="Kublanov I.V."/>
            <person name="Merkel A.Y."/>
        </authorList>
    </citation>
    <scope>NUCLEOTIDE SEQUENCE</scope>
    <source>
        <strain evidence="8">09-Me</strain>
    </source>
</reference>
<proteinExistence type="inferred from homology"/>
<dbReference type="InterPro" id="IPR025269">
    <property type="entry name" value="SAM-like_dom"/>
</dbReference>
<evidence type="ECO:0000313" key="8">
    <source>
        <dbReference type="EMBL" id="MDF1612523.1"/>
    </source>
</evidence>
<dbReference type="PROSITE" id="PS51898">
    <property type="entry name" value="TYR_RECOMBINASE"/>
    <property type="match status" value="1"/>
</dbReference>